<dbReference type="HAMAP" id="MF_00065">
    <property type="entry name" value="Adenylyl_sulf_kinase"/>
    <property type="match status" value="1"/>
</dbReference>
<dbReference type="InterPro" id="IPR059117">
    <property type="entry name" value="APS_kinase_dom"/>
</dbReference>
<comment type="catalytic activity">
    <reaction evidence="6">
        <text>adenosine 5'-phosphosulfate + ATP = 3'-phosphoadenylyl sulfate + ADP + H(+)</text>
        <dbReference type="Rhea" id="RHEA:24152"/>
        <dbReference type="ChEBI" id="CHEBI:15378"/>
        <dbReference type="ChEBI" id="CHEBI:30616"/>
        <dbReference type="ChEBI" id="CHEBI:58243"/>
        <dbReference type="ChEBI" id="CHEBI:58339"/>
        <dbReference type="ChEBI" id="CHEBI:456216"/>
        <dbReference type="EC" id="2.7.1.25"/>
    </reaction>
</comment>
<comment type="similarity">
    <text evidence="6">Belongs to the APS kinase family.</text>
</comment>
<dbReference type="OrthoDB" id="506431at2759"/>
<dbReference type="Proteomes" id="UP000038040">
    <property type="component" value="Unplaced"/>
</dbReference>
<evidence type="ECO:0000256" key="4">
    <source>
        <dbReference type="ARBA" id="ARBA00022777"/>
    </source>
</evidence>
<gene>
    <name evidence="9" type="ORF">DME_LOCUS1785</name>
</gene>
<keyword evidence="3 6" id="KW-0547">Nucleotide-binding</keyword>
<sequence length="348" mass="39453">FHFGSSNITFQPHKVSREERSRIVGLQSGGFRGCTVWFTGLSGAGKTTVAFAVERALIEIGVPAYALDGDNVRHGLCKNLSFNEKDRSENIRRVAEVAKLFADMGVVALASFISPFKRDRNAARKIHTEDGIPFFEVYVNTPLEICESRDPKNLYKQARAGKLKGFTGIDSIYEEPEDPHLILEAGVESADDCLQKVMDFLYSKGIISNEARQNHSLHGLPIRELFVDVSTKEILTLRLNDMPSVNISRIDLQWLQVLAEGWASPLYGFMRERQYLQSLHHGILLDLKRECTSEDVCSFDEFEDTYSKVLPINQSIPIVLPISSEQRELLMQGKRKFVFIFIFKVKNF</sequence>
<proteinExistence type="inferred from homology"/>
<dbReference type="PANTHER" id="PTHR11055">
    <property type="entry name" value="BIFUNCTIONAL 3'-PHOSPHOADENOSINE 5'-PHOSPHOSULFATE SYNTHASE"/>
    <property type="match status" value="1"/>
</dbReference>
<accession>A0A0N4UIS3</accession>
<evidence type="ECO:0000259" key="7">
    <source>
        <dbReference type="Pfam" id="PF01583"/>
    </source>
</evidence>
<dbReference type="CDD" id="cd02027">
    <property type="entry name" value="APSK"/>
    <property type="match status" value="1"/>
</dbReference>
<dbReference type="GO" id="GO:0005524">
    <property type="term" value="F:ATP binding"/>
    <property type="evidence" value="ECO:0007669"/>
    <property type="project" value="UniProtKB-KW"/>
</dbReference>
<dbReference type="WBParaSite" id="DME_0000751801-mRNA-1">
    <property type="protein sequence ID" value="DME_0000751801-mRNA-1"/>
    <property type="gene ID" value="DME_0000751801"/>
</dbReference>
<dbReference type="InterPro" id="IPR027417">
    <property type="entry name" value="P-loop_NTPase"/>
</dbReference>
<evidence type="ECO:0000256" key="3">
    <source>
        <dbReference type="ARBA" id="ARBA00022741"/>
    </source>
</evidence>
<dbReference type="AlphaFoldDB" id="A0A0N4UIS3"/>
<dbReference type="Pfam" id="PF14306">
    <property type="entry name" value="PUA_2"/>
    <property type="match status" value="1"/>
</dbReference>
<dbReference type="Gene3D" id="3.40.50.300">
    <property type="entry name" value="P-loop containing nucleotide triphosphate hydrolases"/>
    <property type="match status" value="1"/>
</dbReference>
<dbReference type="GO" id="GO:0070814">
    <property type="term" value="P:hydrogen sulfide biosynthetic process"/>
    <property type="evidence" value="ECO:0007669"/>
    <property type="project" value="UniProtKB-UniPathway"/>
</dbReference>
<dbReference type="Proteomes" id="UP000274756">
    <property type="component" value="Unassembled WGS sequence"/>
</dbReference>
<evidence type="ECO:0000256" key="1">
    <source>
        <dbReference type="ARBA" id="ARBA00012121"/>
    </source>
</evidence>
<dbReference type="InterPro" id="IPR015947">
    <property type="entry name" value="PUA-like_sf"/>
</dbReference>
<feature type="domain" description="APS kinase" evidence="7">
    <location>
        <begin position="32"/>
        <end position="183"/>
    </location>
</feature>
<evidence type="ECO:0000313" key="12">
    <source>
        <dbReference type="WBParaSite" id="DME_0000751801-mRNA-1"/>
    </source>
</evidence>
<evidence type="ECO:0000256" key="6">
    <source>
        <dbReference type="RuleBase" id="RU004347"/>
    </source>
</evidence>
<feature type="domain" description="ATP-sulfurylase PUA-like" evidence="8">
    <location>
        <begin position="218"/>
        <end position="335"/>
    </location>
</feature>
<dbReference type="Pfam" id="PF01583">
    <property type="entry name" value="APS_kinase"/>
    <property type="match status" value="1"/>
</dbReference>
<dbReference type="GO" id="GO:0000103">
    <property type="term" value="P:sulfate assimilation"/>
    <property type="evidence" value="ECO:0007669"/>
    <property type="project" value="InterPro"/>
</dbReference>
<organism evidence="10 12">
    <name type="scientific">Dracunculus medinensis</name>
    <name type="common">Guinea worm</name>
    <dbReference type="NCBI Taxonomy" id="318479"/>
    <lineage>
        <taxon>Eukaryota</taxon>
        <taxon>Metazoa</taxon>
        <taxon>Ecdysozoa</taxon>
        <taxon>Nematoda</taxon>
        <taxon>Chromadorea</taxon>
        <taxon>Rhabditida</taxon>
        <taxon>Spirurina</taxon>
        <taxon>Dracunculoidea</taxon>
        <taxon>Dracunculidae</taxon>
        <taxon>Dracunculus</taxon>
    </lineage>
</organism>
<dbReference type="NCBIfam" id="TIGR00455">
    <property type="entry name" value="apsK"/>
    <property type="match status" value="1"/>
</dbReference>
<dbReference type="NCBIfam" id="NF003013">
    <property type="entry name" value="PRK03846.1"/>
    <property type="match status" value="1"/>
</dbReference>
<evidence type="ECO:0000256" key="5">
    <source>
        <dbReference type="ARBA" id="ARBA00022840"/>
    </source>
</evidence>
<evidence type="ECO:0000256" key="2">
    <source>
        <dbReference type="ARBA" id="ARBA00022679"/>
    </source>
</evidence>
<keyword evidence="5 6" id="KW-0067">ATP-binding</keyword>
<dbReference type="InterPro" id="IPR025980">
    <property type="entry name" value="ATP-Sase_PUA-like_dom"/>
</dbReference>
<comment type="function">
    <text evidence="6">Catalyzes the synthesis of activated sulfate.</text>
</comment>
<dbReference type="Gene3D" id="3.10.400.10">
    <property type="entry name" value="Sulfate adenylyltransferase"/>
    <property type="match status" value="1"/>
</dbReference>
<reference evidence="9 11" key="2">
    <citation type="submission" date="2018-11" db="EMBL/GenBank/DDBJ databases">
        <authorList>
            <consortium name="Pathogen Informatics"/>
        </authorList>
    </citation>
    <scope>NUCLEOTIDE SEQUENCE [LARGE SCALE GENOMIC DNA]</scope>
</reference>
<evidence type="ECO:0000313" key="10">
    <source>
        <dbReference type="Proteomes" id="UP000038040"/>
    </source>
</evidence>
<name>A0A0N4UIS3_DRAME</name>
<reference evidence="12" key="1">
    <citation type="submission" date="2017-02" db="UniProtKB">
        <authorList>
            <consortium name="WormBaseParasite"/>
        </authorList>
    </citation>
    <scope>IDENTIFICATION</scope>
</reference>
<dbReference type="STRING" id="318479.A0A0N4UIS3"/>
<evidence type="ECO:0000313" key="9">
    <source>
        <dbReference type="EMBL" id="VDN51812.1"/>
    </source>
</evidence>
<dbReference type="SUPFAM" id="SSF52540">
    <property type="entry name" value="P-loop containing nucleoside triphosphate hydrolases"/>
    <property type="match status" value="1"/>
</dbReference>
<dbReference type="PANTHER" id="PTHR11055:SF1">
    <property type="entry name" value="PAPS SYNTHETASE, ISOFORM D"/>
    <property type="match status" value="1"/>
</dbReference>
<keyword evidence="2 6" id="KW-0808">Transferase</keyword>
<dbReference type="GO" id="GO:0004020">
    <property type="term" value="F:adenylylsulfate kinase activity"/>
    <property type="evidence" value="ECO:0007669"/>
    <property type="project" value="UniProtKB-EC"/>
</dbReference>
<comment type="pathway">
    <text evidence="6">Sulfur metabolism; hydrogen sulfide biosynthesis; sulfite from sulfate: step 2/3.</text>
</comment>
<protein>
    <recommendedName>
        <fullName evidence="1 6">Adenylyl-sulfate kinase</fullName>
        <ecNumber evidence="1 6">2.7.1.25</ecNumber>
    </recommendedName>
</protein>
<dbReference type="FunFam" id="3.40.50.300:FF:000212">
    <property type="entry name" value="Adenylyl-sulfate kinase"/>
    <property type="match status" value="1"/>
</dbReference>
<keyword evidence="11" id="KW-1185">Reference proteome</keyword>
<evidence type="ECO:0000259" key="8">
    <source>
        <dbReference type="Pfam" id="PF14306"/>
    </source>
</evidence>
<dbReference type="InterPro" id="IPR002891">
    <property type="entry name" value="APS"/>
</dbReference>
<dbReference type="GO" id="GO:0050428">
    <property type="term" value="P:3'-phosphoadenosine 5'-phosphosulfate biosynthetic process"/>
    <property type="evidence" value="ECO:0007669"/>
    <property type="project" value="TreeGrafter"/>
</dbReference>
<evidence type="ECO:0000313" key="11">
    <source>
        <dbReference type="Proteomes" id="UP000274756"/>
    </source>
</evidence>
<keyword evidence="4 6" id="KW-0418">Kinase</keyword>
<dbReference type="EMBL" id="UYYG01000032">
    <property type="protein sequence ID" value="VDN51812.1"/>
    <property type="molecule type" value="Genomic_DNA"/>
</dbReference>
<dbReference type="EC" id="2.7.1.25" evidence="1 6"/>
<dbReference type="UniPathway" id="UPA00140">
    <property type="reaction ID" value="UER00205"/>
</dbReference>
<dbReference type="SUPFAM" id="SSF88697">
    <property type="entry name" value="PUA domain-like"/>
    <property type="match status" value="1"/>
</dbReference>